<sequence length="241" mass="26808">MQMQHAKLYPVRFCGRVRKDAEMNYHSAKKEVLALLLLLKVCYTQLAGETLYANTRFSTLGWVHISKSLFGRGVQFAVPLSPWQLEVQLIPETDCALSLVAPPIKGSPTTRLDPNLLYAQLPHDYEGFVVSFDSSTKTAKNGGYAWKLRAWQIAIAASAYLDQTTANMAGYSDMNDGALEHDAEGLVMVGDSRPTIQQSLRVLACRESWKWADNFALSSDSVLYYTGVSTRKVDENSPDMS</sequence>
<dbReference type="GO" id="GO:0004190">
    <property type="term" value="F:aspartic-type endopeptidase activity"/>
    <property type="evidence" value="ECO:0007669"/>
    <property type="project" value="UniProtKB-KW"/>
</dbReference>
<dbReference type="EMBL" id="NBNE01005050">
    <property type="protein sequence ID" value="OWZ04271.1"/>
    <property type="molecule type" value="Genomic_DNA"/>
</dbReference>
<dbReference type="OrthoDB" id="112117at2759"/>
<dbReference type="Proteomes" id="UP000198211">
    <property type="component" value="Unassembled WGS sequence"/>
</dbReference>
<accession>A0A225VFD5</accession>
<dbReference type="GO" id="GO:0003964">
    <property type="term" value="F:RNA-directed DNA polymerase activity"/>
    <property type="evidence" value="ECO:0007669"/>
    <property type="project" value="UniProtKB-KW"/>
</dbReference>
<dbReference type="PANTHER" id="PTHR33064">
    <property type="entry name" value="POL PROTEIN"/>
    <property type="match status" value="1"/>
</dbReference>
<dbReference type="Pfam" id="PF17917">
    <property type="entry name" value="RT_RNaseH"/>
    <property type="match status" value="1"/>
</dbReference>
<evidence type="ECO:0000256" key="8">
    <source>
        <dbReference type="ARBA" id="ARBA00022918"/>
    </source>
</evidence>
<keyword evidence="3" id="KW-0548">Nucleotidyltransferase</keyword>
<evidence type="ECO:0000256" key="6">
    <source>
        <dbReference type="ARBA" id="ARBA00022759"/>
    </source>
</evidence>
<evidence type="ECO:0000256" key="7">
    <source>
        <dbReference type="ARBA" id="ARBA00022801"/>
    </source>
</evidence>
<keyword evidence="11" id="KW-1185">Reference proteome</keyword>
<organism evidence="10 11">
    <name type="scientific">Phytophthora megakarya</name>
    <dbReference type="NCBI Taxonomy" id="4795"/>
    <lineage>
        <taxon>Eukaryota</taxon>
        <taxon>Sar</taxon>
        <taxon>Stramenopiles</taxon>
        <taxon>Oomycota</taxon>
        <taxon>Peronosporomycetes</taxon>
        <taxon>Peronosporales</taxon>
        <taxon>Peronosporaceae</taxon>
        <taxon>Phytophthora</taxon>
    </lineage>
</organism>
<keyword evidence="5" id="KW-0064">Aspartyl protease</keyword>
<evidence type="ECO:0000259" key="9">
    <source>
        <dbReference type="Pfam" id="PF17917"/>
    </source>
</evidence>
<evidence type="ECO:0000313" key="11">
    <source>
        <dbReference type="Proteomes" id="UP000198211"/>
    </source>
</evidence>
<dbReference type="GO" id="GO:0006508">
    <property type="term" value="P:proteolysis"/>
    <property type="evidence" value="ECO:0007669"/>
    <property type="project" value="UniProtKB-KW"/>
</dbReference>
<keyword evidence="1" id="KW-0645">Protease</keyword>
<keyword evidence="8" id="KW-0695">RNA-directed DNA polymerase</keyword>
<evidence type="ECO:0000313" key="10">
    <source>
        <dbReference type="EMBL" id="OWZ04271.1"/>
    </source>
</evidence>
<dbReference type="GO" id="GO:0004519">
    <property type="term" value="F:endonuclease activity"/>
    <property type="evidence" value="ECO:0007669"/>
    <property type="project" value="UniProtKB-KW"/>
</dbReference>
<reference evidence="11" key="1">
    <citation type="submission" date="2017-03" db="EMBL/GenBank/DDBJ databases">
        <title>Phytopthora megakarya and P. palmivora, two closely related causual agents of cacao black pod achieved similar genome size and gene model numbers by different mechanisms.</title>
        <authorList>
            <person name="Ali S."/>
            <person name="Shao J."/>
            <person name="Larry D.J."/>
            <person name="Kronmiller B."/>
            <person name="Shen D."/>
            <person name="Strem M.D."/>
            <person name="Melnick R.L."/>
            <person name="Guiltinan M.J."/>
            <person name="Tyler B.M."/>
            <person name="Meinhardt L.W."/>
            <person name="Bailey B.A."/>
        </authorList>
    </citation>
    <scope>NUCLEOTIDE SEQUENCE [LARGE SCALE GENOMIC DNA]</scope>
    <source>
        <strain evidence="11">zdho120</strain>
    </source>
</reference>
<evidence type="ECO:0000256" key="5">
    <source>
        <dbReference type="ARBA" id="ARBA00022750"/>
    </source>
</evidence>
<keyword evidence="2" id="KW-0808">Transferase</keyword>
<keyword evidence="6" id="KW-0255">Endonuclease</keyword>
<dbReference type="PANTHER" id="PTHR33064:SF37">
    <property type="entry name" value="RIBONUCLEASE H"/>
    <property type="match status" value="1"/>
</dbReference>
<evidence type="ECO:0000256" key="1">
    <source>
        <dbReference type="ARBA" id="ARBA00022670"/>
    </source>
</evidence>
<proteinExistence type="predicted"/>
<evidence type="ECO:0000256" key="4">
    <source>
        <dbReference type="ARBA" id="ARBA00022722"/>
    </source>
</evidence>
<gene>
    <name evidence="10" type="ORF">PHMEG_00023849</name>
</gene>
<dbReference type="AlphaFoldDB" id="A0A225VFD5"/>
<evidence type="ECO:0000256" key="3">
    <source>
        <dbReference type="ARBA" id="ARBA00022695"/>
    </source>
</evidence>
<keyword evidence="4" id="KW-0540">Nuclease</keyword>
<keyword evidence="7" id="KW-0378">Hydrolase</keyword>
<comment type="caution">
    <text evidence="10">The sequence shown here is derived from an EMBL/GenBank/DDBJ whole genome shotgun (WGS) entry which is preliminary data.</text>
</comment>
<dbReference type="InterPro" id="IPR051320">
    <property type="entry name" value="Viral_Replic_Matur_Polypro"/>
</dbReference>
<feature type="domain" description="Reverse transcriptase RNase H-like" evidence="9">
    <location>
        <begin position="2"/>
        <end position="80"/>
    </location>
</feature>
<evidence type="ECO:0000256" key="2">
    <source>
        <dbReference type="ARBA" id="ARBA00022679"/>
    </source>
</evidence>
<name>A0A225VFD5_9STRA</name>
<protein>
    <recommendedName>
        <fullName evidence="9">Reverse transcriptase RNase H-like domain-containing protein</fullName>
    </recommendedName>
</protein>
<dbReference type="InterPro" id="IPR041373">
    <property type="entry name" value="RT_RNaseH"/>
</dbReference>